<evidence type="ECO:0000313" key="2">
    <source>
        <dbReference type="Proteomes" id="UP001597110"/>
    </source>
</evidence>
<sequence>MTTPAPPKMAAQPPSPSSMLYLIYQKDGDGALSYEVDDGAVATWWFGHSFDLGGKHWYTGFAYNTPEVYGPKDENAVPAPGSKVNITAATLFKDSAGSEKEWTIDGAYPTIGEFGAYERAGEIDKTRKIESRETGDGRMVLAVPVTFFANGVDSASYEMFLFDSADLQLEANAGRQRWTYIGNIAAGEDNDADCGQEPGDRACYQTKGTLSFGTPGDGGLPTIRIAMSGTGTEAASGVTEYRYDTAGKQYQPAP</sequence>
<name>A0ABW2Y8Z3_9GAMM</name>
<dbReference type="Proteomes" id="UP001597110">
    <property type="component" value="Unassembled WGS sequence"/>
</dbReference>
<accession>A0ABW2Y8Z3</accession>
<gene>
    <name evidence="1" type="ORF">ACFQ0E_05280</name>
</gene>
<proteinExistence type="predicted"/>
<reference evidence="2" key="1">
    <citation type="journal article" date="2019" name="Int. J. Syst. Evol. Microbiol.">
        <title>The Global Catalogue of Microorganisms (GCM) 10K type strain sequencing project: providing services to taxonomists for standard genome sequencing and annotation.</title>
        <authorList>
            <consortium name="The Broad Institute Genomics Platform"/>
            <consortium name="The Broad Institute Genome Sequencing Center for Infectious Disease"/>
            <person name="Wu L."/>
            <person name="Ma J."/>
        </authorList>
    </citation>
    <scope>NUCLEOTIDE SEQUENCE [LARGE SCALE GENOMIC DNA]</scope>
    <source>
        <strain evidence="2">CCUG 55585</strain>
    </source>
</reference>
<evidence type="ECO:0000313" key="1">
    <source>
        <dbReference type="EMBL" id="MFD0725009.1"/>
    </source>
</evidence>
<keyword evidence="2" id="KW-1185">Reference proteome</keyword>
<dbReference type="RefSeq" id="WP_386822635.1">
    <property type="nucleotide sequence ID" value="NZ_JBHTIF010000001.1"/>
</dbReference>
<comment type="caution">
    <text evidence="1">The sequence shown here is derived from an EMBL/GenBank/DDBJ whole genome shotgun (WGS) entry which is preliminary data.</text>
</comment>
<dbReference type="EMBL" id="JBHTIF010000001">
    <property type="protein sequence ID" value="MFD0725009.1"/>
    <property type="molecule type" value="Genomic_DNA"/>
</dbReference>
<organism evidence="1 2">
    <name type="scientific">Lysobacter brunescens</name>
    <dbReference type="NCBI Taxonomy" id="262323"/>
    <lineage>
        <taxon>Bacteria</taxon>
        <taxon>Pseudomonadati</taxon>
        <taxon>Pseudomonadota</taxon>
        <taxon>Gammaproteobacteria</taxon>
        <taxon>Lysobacterales</taxon>
        <taxon>Lysobacteraceae</taxon>
        <taxon>Lysobacter</taxon>
    </lineage>
</organism>
<protein>
    <submittedName>
        <fullName evidence="1">Uncharacterized protein</fullName>
    </submittedName>
</protein>